<evidence type="ECO:0000313" key="3">
    <source>
        <dbReference type="Proteomes" id="UP000249852"/>
    </source>
</evidence>
<dbReference type="Proteomes" id="UP000249852">
    <property type="component" value="Unassembled WGS sequence"/>
</dbReference>
<gene>
    <name evidence="2" type="ORF">BC673_10642</name>
</gene>
<name>A0ABX9DUW7_9BACT</name>
<comment type="caution">
    <text evidence="2">The sequence shown here is derived from an EMBL/GenBank/DDBJ whole genome shotgun (WGS) entry which is preliminary data.</text>
</comment>
<evidence type="ECO:0000313" key="2">
    <source>
        <dbReference type="EMBL" id="RAS46362.1"/>
    </source>
</evidence>
<evidence type="ECO:0000256" key="1">
    <source>
        <dbReference type="SAM" id="Phobius"/>
    </source>
</evidence>
<keyword evidence="1" id="KW-1133">Transmembrane helix</keyword>
<proteinExistence type="predicted"/>
<organism evidence="2 3">
    <name type="scientific">Prevotella pallens</name>
    <dbReference type="NCBI Taxonomy" id="60133"/>
    <lineage>
        <taxon>Bacteria</taxon>
        <taxon>Pseudomonadati</taxon>
        <taxon>Bacteroidota</taxon>
        <taxon>Bacteroidia</taxon>
        <taxon>Bacteroidales</taxon>
        <taxon>Prevotellaceae</taxon>
        <taxon>Prevotella</taxon>
    </lineage>
</organism>
<keyword evidence="3" id="KW-1185">Reference proteome</keyword>
<keyword evidence="1" id="KW-0812">Transmembrane</keyword>
<accession>A0ABX9DUW7</accession>
<dbReference type="EMBL" id="QLTQ01000006">
    <property type="protein sequence ID" value="RAS46362.1"/>
    <property type="molecule type" value="Genomic_DNA"/>
</dbReference>
<protein>
    <submittedName>
        <fullName evidence="2">Uncharacterized protein</fullName>
    </submittedName>
</protein>
<reference evidence="2 3" key="1">
    <citation type="submission" date="2018-06" db="EMBL/GenBank/DDBJ databases">
        <title>Genomic Encyclopedia of Archaeal and Bacterial Type Strains, Phase II (KMG-II): from individual species to whole genera.</title>
        <authorList>
            <person name="Goeker M."/>
        </authorList>
    </citation>
    <scope>NUCLEOTIDE SEQUENCE [LARGE SCALE GENOMIC DNA]</scope>
    <source>
        <strain evidence="2 3">DSM 18710</strain>
    </source>
</reference>
<feature type="transmembrane region" description="Helical" evidence="1">
    <location>
        <begin position="6"/>
        <end position="25"/>
    </location>
</feature>
<keyword evidence="1" id="KW-0472">Membrane</keyword>
<sequence>MESEYATIDIFAFYILCSTFTDYLVRAYTASILFFKMCACVYRNTIVLCC</sequence>